<sequence>VGREFLRDPSFALRAAVELGVHVDYEPQQYHRARVTA</sequence>
<reference evidence="1" key="1">
    <citation type="journal article" date="2014" name="Front. Microbiol.">
        <title>High frequency of phylogenetically diverse reductive dehalogenase-homologous genes in deep subseafloor sedimentary metagenomes.</title>
        <authorList>
            <person name="Kawai M."/>
            <person name="Futagami T."/>
            <person name="Toyoda A."/>
            <person name="Takaki Y."/>
            <person name="Nishi S."/>
            <person name="Hori S."/>
            <person name="Arai W."/>
            <person name="Tsubouchi T."/>
            <person name="Morono Y."/>
            <person name="Uchiyama I."/>
            <person name="Ito T."/>
            <person name="Fujiyama A."/>
            <person name="Inagaki F."/>
            <person name="Takami H."/>
        </authorList>
    </citation>
    <scope>NUCLEOTIDE SEQUENCE</scope>
    <source>
        <strain evidence="1">Expedition CK06-06</strain>
    </source>
</reference>
<protein>
    <recommendedName>
        <fullName evidence="2">NADH:flavin oxidoreductase/NADH oxidase N-terminal domain-containing protein</fullName>
    </recommendedName>
</protein>
<accession>X1G8D0</accession>
<comment type="caution">
    <text evidence="1">The sequence shown here is derived from an EMBL/GenBank/DDBJ whole genome shotgun (WGS) entry which is preliminary data.</text>
</comment>
<evidence type="ECO:0008006" key="2">
    <source>
        <dbReference type="Google" id="ProtNLM"/>
    </source>
</evidence>
<evidence type="ECO:0000313" key="1">
    <source>
        <dbReference type="EMBL" id="GAH53462.1"/>
    </source>
</evidence>
<feature type="non-terminal residue" evidence="1">
    <location>
        <position position="1"/>
    </location>
</feature>
<dbReference type="AlphaFoldDB" id="X1G8D0"/>
<organism evidence="1">
    <name type="scientific">marine sediment metagenome</name>
    <dbReference type="NCBI Taxonomy" id="412755"/>
    <lineage>
        <taxon>unclassified sequences</taxon>
        <taxon>metagenomes</taxon>
        <taxon>ecological metagenomes</taxon>
    </lineage>
</organism>
<name>X1G8D0_9ZZZZ</name>
<proteinExistence type="predicted"/>
<dbReference type="EMBL" id="BARU01015596">
    <property type="protein sequence ID" value="GAH53462.1"/>
    <property type="molecule type" value="Genomic_DNA"/>
</dbReference>
<gene>
    <name evidence="1" type="ORF">S03H2_26692</name>
</gene>